<comment type="function">
    <text evidence="7">Functions as a peptidoglycan terminase that cleaves nascent peptidoglycan strands endolytically to terminate their elongation.</text>
</comment>
<feature type="site" description="Important for catalytic activity" evidence="7">
    <location>
        <position position="228"/>
    </location>
</feature>
<dbReference type="Gene3D" id="3.30.160.60">
    <property type="entry name" value="Classic Zinc Finger"/>
    <property type="match status" value="1"/>
</dbReference>
<evidence type="ECO:0000256" key="7">
    <source>
        <dbReference type="HAMAP-Rule" id="MF_02065"/>
    </source>
</evidence>
<dbReference type="CDD" id="cd08010">
    <property type="entry name" value="MltG_like"/>
    <property type="match status" value="1"/>
</dbReference>
<protein>
    <recommendedName>
        <fullName evidence="7">Endolytic murein transglycosylase</fullName>
        <ecNumber evidence="7">4.2.2.29</ecNumber>
    </recommendedName>
    <alternativeName>
        <fullName evidence="7">Peptidoglycan lytic transglycosylase</fullName>
    </alternativeName>
    <alternativeName>
        <fullName evidence="7">Peptidoglycan polymerization terminase</fullName>
    </alternativeName>
</protein>
<evidence type="ECO:0000313" key="9">
    <source>
        <dbReference type="EMBL" id="ACE86155.1"/>
    </source>
</evidence>
<keyword evidence="4 7" id="KW-0472">Membrane</keyword>
<dbReference type="HAMAP" id="MF_02065">
    <property type="entry name" value="MltG"/>
    <property type="match status" value="1"/>
</dbReference>
<evidence type="ECO:0000256" key="8">
    <source>
        <dbReference type="SAM" id="MobiDB-lite"/>
    </source>
</evidence>
<keyword evidence="6 7" id="KW-0961">Cell wall biogenesis/degradation</keyword>
<proteinExistence type="inferred from homology"/>
<feature type="region of interest" description="Disordered" evidence="8">
    <location>
        <begin position="343"/>
        <end position="362"/>
    </location>
</feature>
<dbReference type="RefSeq" id="WP_012487303.1">
    <property type="nucleotide sequence ID" value="NC_010995.1"/>
</dbReference>
<dbReference type="AlphaFoldDB" id="B3PEV5"/>
<dbReference type="InterPro" id="IPR003770">
    <property type="entry name" value="MLTG-like"/>
</dbReference>
<dbReference type="PANTHER" id="PTHR30518">
    <property type="entry name" value="ENDOLYTIC MUREIN TRANSGLYCOSYLASE"/>
    <property type="match status" value="1"/>
</dbReference>
<evidence type="ECO:0000256" key="2">
    <source>
        <dbReference type="ARBA" id="ARBA00022692"/>
    </source>
</evidence>
<dbReference type="Pfam" id="PF02618">
    <property type="entry name" value="YceG"/>
    <property type="match status" value="1"/>
</dbReference>
<dbReference type="PANTHER" id="PTHR30518:SF2">
    <property type="entry name" value="ENDOLYTIC MUREIN TRANSGLYCOSYLASE"/>
    <property type="match status" value="1"/>
</dbReference>
<dbReference type="STRING" id="498211.CJA_1680"/>
<dbReference type="eggNOG" id="COG1559">
    <property type="taxonomic scope" value="Bacteria"/>
</dbReference>
<keyword evidence="7" id="KW-0997">Cell inner membrane</keyword>
<keyword evidence="2 7" id="KW-0812">Transmembrane</keyword>
<dbReference type="EC" id="4.2.2.29" evidence="7"/>
<evidence type="ECO:0000256" key="6">
    <source>
        <dbReference type="ARBA" id="ARBA00023316"/>
    </source>
</evidence>
<comment type="catalytic activity">
    <reaction evidence="7">
        <text>a peptidoglycan chain = a peptidoglycan chain with N-acetyl-1,6-anhydromuramyl-[peptide] at the reducing end + a peptidoglycan chain with N-acetylglucosamine at the non-reducing end.</text>
        <dbReference type="EC" id="4.2.2.29"/>
    </reaction>
</comment>
<dbReference type="HOGENOM" id="CLU_025574_0_2_6"/>
<comment type="similarity">
    <text evidence="7">Belongs to the transglycosylase MltG family.</text>
</comment>
<dbReference type="GO" id="GO:0009252">
    <property type="term" value="P:peptidoglycan biosynthetic process"/>
    <property type="evidence" value="ECO:0007669"/>
    <property type="project" value="UniProtKB-UniRule"/>
</dbReference>
<dbReference type="KEGG" id="cja:CJA_1680"/>
<keyword evidence="5 7" id="KW-0456">Lyase</keyword>
<keyword evidence="1 7" id="KW-1003">Cell membrane</keyword>
<evidence type="ECO:0000256" key="3">
    <source>
        <dbReference type="ARBA" id="ARBA00022989"/>
    </source>
</evidence>
<dbReference type="GO" id="GO:0008932">
    <property type="term" value="F:lytic endotransglycosylase activity"/>
    <property type="evidence" value="ECO:0007669"/>
    <property type="project" value="UniProtKB-UniRule"/>
</dbReference>
<organism evidence="9 10">
    <name type="scientific">Cellvibrio japonicus (strain Ueda107)</name>
    <name type="common">Pseudomonas fluorescens subsp. cellulosa</name>
    <dbReference type="NCBI Taxonomy" id="498211"/>
    <lineage>
        <taxon>Bacteria</taxon>
        <taxon>Pseudomonadati</taxon>
        <taxon>Pseudomonadota</taxon>
        <taxon>Gammaproteobacteria</taxon>
        <taxon>Cellvibrionales</taxon>
        <taxon>Cellvibrionaceae</taxon>
        <taxon>Cellvibrio</taxon>
    </lineage>
</organism>
<dbReference type="GO" id="GO:0071555">
    <property type="term" value="P:cell wall organization"/>
    <property type="evidence" value="ECO:0007669"/>
    <property type="project" value="UniProtKB-KW"/>
</dbReference>
<keyword evidence="10" id="KW-1185">Reference proteome</keyword>
<keyword evidence="3 7" id="KW-1133">Transmembrane helix</keyword>
<evidence type="ECO:0000313" key="10">
    <source>
        <dbReference type="Proteomes" id="UP000001036"/>
    </source>
</evidence>
<evidence type="ECO:0000256" key="5">
    <source>
        <dbReference type="ARBA" id="ARBA00023239"/>
    </source>
</evidence>
<dbReference type="Gene3D" id="3.30.1490.480">
    <property type="entry name" value="Endolytic murein transglycosylase"/>
    <property type="match status" value="1"/>
</dbReference>
<name>B3PEV5_CELJU</name>
<dbReference type="NCBIfam" id="TIGR00247">
    <property type="entry name" value="endolytic transglycosylase MltG"/>
    <property type="match status" value="1"/>
</dbReference>
<dbReference type="GO" id="GO:0005886">
    <property type="term" value="C:plasma membrane"/>
    <property type="evidence" value="ECO:0007669"/>
    <property type="project" value="UniProtKB-UniRule"/>
</dbReference>
<sequence>MVSISRFIVSLWRKLLILVFVVLLVALGLAYGAWRYFNYWLDQPLAIPAEGYVYELKPGQSLGHLAAQLGADGVLEHPVLLRVYGRLQNAHKIHAGEYRFDVGATPKSLVSKLLKGEVILYQVTIVEGWTYAQALDAVGKSPYLRHLLTGKDMEAQKVLLGLEDMHPEGWFFPDTYSFPRNTTDVDLLRQAHQKMRHELERAWENRAGQLPYKTPYEALIMASIIERETGHHAERDQIAGVFVRRLQQGMRLQTDPTVIYGMGEKYQGRISRKHLQEATAYNTYVIDGLPPTPIALPSAASIRAALHPADGNALYFVAKGDGTSEFSATLSEHNAAVRRYQLKRRADYRSSPPSPQSTNQTP</sequence>
<gene>
    <name evidence="7" type="primary">mltG</name>
    <name evidence="9" type="ordered locus">CJA_1680</name>
</gene>
<evidence type="ECO:0000256" key="4">
    <source>
        <dbReference type="ARBA" id="ARBA00023136"/>
    </source>
</evidence>
<dbReference type="EMBL" id="CP000934">
    <property type="protein sequence ID" value="ACE86155.1"/>
    <property type="molecule type" value="Genomic_DNA"/>
</dbReference>
<accession>B3PEV5</accession>
<dbReference type="Proteomes" id="UP000001036">
    <property type="component" value="Chromosome"/>
</dbReference>
<evidence type="ECO:0000256" key="1">
    <source>
        <dbReference type="ARBA" id="ARBA00022475"/>
    </source>
</evidence>
<reference evidence="9 10" key="1">
    <citation type="journal article" date="2008" name="J. Bacteriol.">
        <title>Insights into plant cell wall degradation from the genome sequence of the soil bacterium Cellvibrio japonicus.</title>
        <authorList>
            <person name="Deboy R.T."/>
            <person name="Mongodin E.F."/>
            <person name="Fouts D.E."/>
            <person name="Tailford L.E."/>
            <person name="Khouri H."/>
            <person name="Emerson J.B."/>
            <person name="Mohamoud Y."/>
            <person name="Watkins K."/>
            <person name="Henrissat B."/>
            <person name="Gilbert H.J."/>
            <person name="Nelson K.E."/>
        </authorList>
    </citation>
    <scope>NUCLEOTIDE SEQUENCE [LARGE SCALE GENOMIC DNA]</scope>
    <source>
        <strain evidence="9 10">Ueda107</strain>
    </source>
</reference>